<accession>A0A3N2R7X8</accession>
<comment type="caution">
    <text evidence="2">The sequence shown here is derived from an EMBL/GenBank/DDBJ whole genome shotgun (WGS) entry which is preliminary data.</text>
</comment>
<dbReference type="RefSeq" id="WP_123641115.1">
    <property type="nucleotide sequence ID" value="NZ_ML119082.1"/>
</dbReference>
<evidence type="ECO:0000313" key="3">
    <source>
        <dbReference type="Proteomes" id="UP000268016"/>
    </source>
</evidence>
<dbReference type="AlphaFoldDB" id="A0A3N2R7X8"/>
<evidence type="ECO:0008006" key="4">
    <source>
        <dbReference type="Google" id="ProtNLM"/>
    </source>
</evidence>
<evidence type="ECO:0000256" key="1">
    <source>
        <dbReference type="SAM" id="SignalP"/>
    </source>
</evidence>
<feature type="signal peptide" evidence="1">
    <location>
        <begin position="1"/>
        <end position="19"/>
    </location>
</feature>
<proteinExistence type="predicted"/>
<evidence type="ECO:0000313" key="2">
    <source>
        <dbReference type="EMBL" id="ROU03580.1"/>
    </source>
</evidence>
<feature type="chain" id="PRO_5018332158" description="Curlin" evidence="1">
    <location>
        <begin position="20"/>
        <end position="131"/>
    </location>
</feature>
<sequence>MLRPLLAAAALAVSPLALASPAAADGYLGLTVNPRTAEEVALVRMGLAVYTLHKDIEANGHVTQRGIDNAARISQGGCDRALIEQRGRGHTGEIAQSGCGNVAALFQSGRNTTGRIVQRGGQTGILFLHGF</sequence>
<dbReference type="Proteomes" id="UP000268016">
    <property type="component" value="Unassembled WGS sequence"/>
</dbReference>
<protein>
    <recommendedName>
        <fullName evidence="4">Curlin</fullName>
    </recommendedName>
</protein>
<gene>
    <name evidence="2" type="ORF">EAT49_04600</name>
</gene>
<dbReference type="EMBL" id="RDRB01000002">
    <property type="protein sequence ID" value="ROU03580.1"/>
    <property type="molecule type" value="Genomic_DNA"/>
</dbReference>
<keyword evidence="1" id="KW-0732">Signal</keyword>
<keyword evidence="3" id="KW-1185">Reference proteome</keyword>
<dbReference type="OrthoDB" id="7907227at2"/>
<reference evidence="2 3" key="1">
    <citation type="submission" date="2018-10" db="EMBL/GenBank/DDBJ databases">
        <title>Histidinibacterium lentulum gen. nov., sp. nov., a marine bacterium from the culture broth of Picochlorum sp. 122.</title>
        <authorList>
            <person name="Wang G."/>
        </authorList>
    </citation>
    <scope>NUCLEOTIDE SEQUENCE [LARGE SCALE GENOMIC DNA]</scope>
    <source>
        <strain evidence="2 3">B17</strain>
    </source>
</reference>
<organism evidence="2 3">
    <name type="scientific">Histidinibacterium lentulum</name>
    <dbReference type="NCBI Taxonomy" id="2480588"/>
    <lineage>
        <taxon>Bacteria</taxon>
        <taxon>Pseudomonadati</taxon>
        <taxon>Pseudomonadota</taxon>
        <taxon>Alphaproteobacteria</taxon>
        <taxon>Rhodobacterales</taxon>
        <taxon>Paracoccaceae</taxon>
        <taxon>Histidinibacterium</taxon>
    </lineage>
</organism>
<name>A0A3N2R7X8_9RHOB</name>